<dbReference type="EMBL" id="CASHSV030000716">
    <property type="protein sequence ID" value="CAJ2674614.1"/>
    <property type="molecule type" value="Genomic_DNA"/>
</dbReference>
<name>A0ACB0LYD6_TRIPR</name>
<comment type="caution">
    <text evidence="1">The sequence shown here is derived from an EMBL/GenBank/DDBJ whole genome shotgun (WGS) entry which is preliminary data.</text>
</comment>
<keyword evidence="2" id="KW-1185">Reference proteome</keyword>
<gene>
    <name evidence="1" type="ORF">MILVUS5_LOCUS37820</name>
</gene>
<protein>
    <submittedName>
        <fullName evidence="1">Uncharacterized protein</fullName>
    </submittedName>
</protein>
<dbReference type="Proteomes" id="UP001177021">
    <property type="component" value="Unassembled WGS sequence"/>
</dbReference>
<organism evidence="1 2">
    <name type="scientific">Trifolium pratense</name>
    <name type="common">Red clover</name>
    <dbReference type="NCBI Taxonomy" id="57577"/>
    <lineage>
        <taxon>Eukaryota</taxon>
        <taxon>Viridiplantae</taxon>
        <taxon>Streptophyta</taxon>
        <taxon>Embryophyta</taxon>
        <taxon>Tracheophyta</taxon>
        <taxon>Spermatophyta</taxon>
        <taxon>Magnoliopsida</taxon>
        <taxon>eudicotyledons</taxon>
        <taxon>Gunneridae</taxon>
        <taxon>Pentapetalae</taxon>
        <taxon>rosids</taxon>
        <taxon>fabids</taxon>
        <taxon>Fabales</taxon>
        <taxon>Fabaceae</taxon>
        <taxon>Papilionoideae</taxon>
        <taxon>50 kb inversion clade</taxon>
        <taxon>NPAAA clade</taxon>
        <taxon>Hologalegina</taxon>
        <taxon>IRL clade</taxon>
        <taxon>Trifolieae</taxon>
        <taxon>Trifolium</taxon>
    </lineage>
</organism>
<sequence>MQPNTKLTQLCQILMVTIVFASNESFCTSLPGCKSTCGDVEVPYPFGISNSSIPNQGPCFIESNESKFNLTCENDTKLFLWNLPVLNISFLEGQIEISTLVAIYCDNNHYNHPYLNIPGFVISPKENKFITVGCDNYGYLNSVDNNEIYSTGCLTRCYGNRNRIKNGTCSGIGCCQADIPPMMRNITIEAFRFENSTETVGCGNSFIVKDGSYNFSVSHLDYFPYERLPMIIDWSIGSKNCKASKGEDDYACKKNSVCFDEEIDFGYQCKCNKGYNGNPYHPDGCKDIDECKTSNNTCISEKHCRNTEGSYECFCPDGQSGNGTKEGGCNRRDLITKIAIGTSAGLIVLFVLISILYLTEDTSQSAQIFTEEELKKATKNYDESLIIGRGGFGTVFKGILPDNKIVAVKKSKIIDADQIEQFINEVVVLSQINHRNVVKLLGCCLETEVPSLVYEFVSNGTLFDFIQSTKDKANNPTWKTRLRIAAETAGALSYLHSAASIPIIHRDVKSTNILLDDNYTAKVSDFGASRLVPLDQTEIATMVQGTLGYLDPEYMQTHQLTEKSDVYSFGVVLAELLTGDKPLTFNRPEESISLSMHFLSCLKQDKIFEAIQVGVLSDDNKKEIKEVAILAARCMRLRGDERPSMKEVAMELDGIRLMEKHPWNDAELNFEESQRLLHEASCSIYNETGDSYNLGNTIGFDSLRDQPLIAYDDGR</sequence>
<evidence type="ECO:0000313" key="1">
    <source>
        <dbReference type="EMBL" id="CAJ2674614.1"/>
    </source>
</evidence>
<evidence type="ECO:0000313" key="2">
    <source>
        <dbReference type="Proteomes" id="UP001177021"/>
    </source>
</evidence>
<reference evidence="1" key="1">
    <citation type="submission" date="2023-10" db="EMBL/GenBank/DDBJ databases">
        <authorList>
            <person name="Rodriguez Cubillos JULIANA M."/>
            <person name="De Vega J."/>
        </authorList>
    </citation>
    <scope>NUCLEOTIDE SEQUENCE</scope>
</reference>
<accession>A0ACB0LYD6</accession>
<proteinExistence type="predicted"/>